<evidence type="ECO:0000313" key="3">
    <source>
        <dbReference type="WBParaSite" id="MhA1_Contig441.frz3.gene2"/>
    </source>
</evidence>
<name>A0A1I8BRN2_MELHA</name>
<evidence type="ECO:0000259" key="1">
    <source>
        <dbReference type="Pfam" id="PF25234"/>
    </source>
</evidence>
<feature type="domain" description="Periphilin-1 C-terminal" evidence="1">
    <location>
        <begin position="36"/>
        <end position="80"/>
    </location>
</feature>
<dbReference type="Pfam" id="PF25234">
    <property type="entry name" value="Periphilin_C"/>
    <property type="match status" value="1"/>
</dbReference>
<sequence>MKEDCIKINEKMLNFDRIDKNKIAMAKSVLTFGLEEIQNYQINCTTFSQVTRKLIFKDKALEEQLIIPFLAVMRDIELDIWKGIDECIDEILKQ</sequence>
<organism evidence="2 3">
    <name type="scientific">Meloidogyne hapla</name>
    <name type="common">Root-knot nematode worm</name>
    <dbReference type="NCBI Taxonomy" id="6305"/>
    <lineage>
        <taxon>Eukaryota</taxon>
        <taxon>Metazoa</taxon>
        <taxon>Ecdysozoa</taxon>
        <taxon>Nematoda</taxon>
        <taxon>Chromadorea</taxon>
        <taxon>Rhabditida</taxon>
        <taxon>Tylenchina</taxon>
        <taxon>Tylenchomorpha</taxon>
        <taxon>Tylenchoidea</taxon>
        <taxon>Meloidogynidae</taxon>
        <taxon>Meloidogyninae</taxon>
        <taxon>Meloidogyne</taxon>
    </lineage>
</organism>
<dbReference type="AlphaFoldDB" id="A0A1I8BRN2"/>
<reference evidence="3" key="1">
    <citation type="submission" date="2016-11" db="UniProtKB">
        <authorList>
            <consortium name="WormBaseParasite"/>
        </authorList>
    </citation>
    <scope>IDENTIFICATION</scope>
</reference>
<proteinExistence type="predicted"/>
<protein>
    <submittedName>
        <fullName evidence="3">DUF86 domain-containing protein</fullName>
    </submittedName>
</protein>
<dbReference type="Proteomes" id="UP000095281">
    <property type="component" value="Unplaced"/>
</dbReference>
<dbReference type="InterPro" id="IPR057603">
    <property type="entry name" value="Periphilin-1_C"/>
</dbReference>
<dbReference type="WBParaSite" id="MhA1_Contig441.frz3.gene2">
    <property type="protein sequence ID" value="MhA1_Contig441.frz3.gene2"/>
    <property type="gene ID" value="MhA1_Contig441.frz3.gene2"/>
</dbReference>
<keyword evidence="2" id="KW-1185">Reference proteome</keyword>
<evidence type="ECO:0000313" key="2">
    <source>
        <dbReference type="Proteomes" id="UP000095281"/>
    </source>
</evidence>
<accession>A0A1I8BRN2</accession>